<gene>
    <name evidence="2" type="ORF">ACFPRH_33775</name>
</gene>
<evidence type="ECO:0000313" key="2">
    <source>
        <dbReference type="EMBL" id="MFC5156696.1"/>
    </source>
</evidence>
<dbReference type="Proteomes" id="UP001596160">
    <property type="component" value="Unassembled WGS sequence"/>
</dbReference>
<evidence type="ECO:0000313" key="3">
    <source>
        <dbReference type="Proteomes" id="UP001596160"/>
    </source>
</evidence>
<dbReference type="EMBL" id="JBHSKP010000040">
    <property type="protein sequence ID" value="MFC5156696.1"/>
    <property type="molecule type" value="Genomic_DNA"/>
</dbReference>
<accession>A0ABW0AUL0</accession>
<protein>
    <submittedName>
        <fullName evidence="2">Uncharacterized protein</fullName>
    </submittedName>
</protein>
<sequence length="365" mass="40606">MTSKPPQTPATSQHETPHPFTELGLARLMLSHAHQEVAEHALGGISPRADEHAEPGEFVENARRLVRCAEDALRWAVVYERERGSSWDEIGEALGPITRQSAHRRFAEQVEEWREPLDDPETVRLDGTADDERIPYPAGDPDKGAAHLDHWLLDHTSETDSWYGSAQPVSRHLNRHSTTSALMITGKYTARLLRDQLVPNPHRQADAADRHADLLERLTREGGATRETPEWIARDRARAQALRQIPSTGVPWEAMSDPGKHPHPGASFDMLEAETRVLTVLAPFLALDPEDAVLSPGEAGVFNDLRTARGYGDTDEADRIRTKARGIAADLVRAHPHWLNTSEEGWALYDALRAYAAGSEGRQTF</sequence>
<organism evidence="2 3">
    <name type="scientific">Streptomyces amakusaensis</name>
    <dbReference type="NCBI Taxonomy" id="67271"/>
    <lineage>
        <taxon>Bacteria</taxon>
        <taxon>Bacillati</taxon>
        <taxon>Actinomycetota</taxon>
        <taxon>Actinomycetes</taxon>
        <taxon>Kitasatosporales</taxon>
        <taxon>Streptomycetaceae</taxon>
        <taxon>Streptomyces</taxon>
    </lineage>
</organism>
<reference evidence="3" key="1">
    <citation type="journal article" date="2019" name="Int. J. Syst. Evol. Microbiol.">
        <title>The Global Catalogue of Microorganisms (GCM) 10K type strain sequencing project: providing services to taxonomists for standard genome sequencing and annotation.</title>
        <authorList>
            <consortium name="The Broad Institute Genomics Platform"/>
            <consortium name="The Broad Institute Genome Sequencing Center for Infectious Disease"/>
            <person name="Wu L."/>
            <person name="Ma J."/>
        </authorList>
    </citation>
    <scope>NUCLEOTIDE SEQUENCE [LARGE SCALE GENOMIC DNA]</scope>
    <source>
        <strain evidence="3">PCU 266</strain>
    </source>
</reference>
<comment type="caution">
    <text evidence="2">The sequence shown here is derived from an EMBL/GenBank/DDBJ whole genome shotgun (WGS) entry which is preliminary data.</text>
</comment>
<feature type="region of interest" description="Disordered" evidence="1">
    <location>
        <begin position="1"/>
        <end position="21"/>
    </location>
</feature>
<feature type="compositionally biased region" description="Polar residues" evidence="1">
    <location>
        <begin position="1"/>
        <end position="14"/>
    </location>
</feature>
<name>A0ABW0AUL0_9ACTN</name>
<evidence type="ECO:0000256" key="1">
    <source>
        <dbReference type="SAM" id="MobiDB-lite"/>
    </source>
</evidence>
<keyword evidence="3" id="KW-1185">Reference proteome</keyword>
<proteinExistence type="predicted"/>
<dbReference type="RefSeq" id="WP_344485990.1">
    <property type="nucleotide sequence ID" value="NZ_BAAASB010000032.1"/>
</dbReference>